<gene>
    <name evidence="2" type="ORF">CB0940_09331</name>
    <name evidence="3" type="ORF">RHO25_011010</name>
</gene>
<keyword evidence="5" id="KW-1185">Reference proteome</keyword>
<feature type="signal peptide" evidence="1">
    <location>
        <begin position="1"/>
        <end position="19"/>
    </location>
</feature>
<evidence type="ECO:0000313" key="5">
    <source>
        <dbReference type="Proteomes" id="UP001302367"/>
    </source>
</evidence>
<dbReference type="Proteomes" id="UP000230605">
    <property type="component" value="Chromosome 7"/>
</dbReference>
<organism evidence="2 4">
    <name type="scientific">Cercospora beticola</name>
    <name type="common">Sugarbeet leaf spot fungus</name>
    <dbReference type="NCBI Taxonomy" id="122368"/>
    <lineage>
        <taxon>Eukaryota</taxon>
        <taxon>Fungi</taxon>
        <taxon>Dikarya</taxon>
        <taxon>Ascomycota</taxon>
        <taxon>Pezizomycotina</taxon>
        <taxon>Dothideomycetes</taxon>
        <taxon>Dothideomycetidae</taxon>
        <taxon>Mycosphaerellales</taxon>
        <taxon>Mycosphaerellaceae</taxon>
        <taxon>Cercospora</taxon>
    </lineage>
</organism>
<dbReference type="Proteomes" id="UP001302367">
    <property type="component" value="Chromosome 7"/>
</dbReference>
<reference evidence="2 4" key="1">
    <citation type="submission" date="2015-10" db="EMBL/GenBank/DDBJ databases">
        <title>The cercosporin biosynthetic gene cluster was horizontally transferred to several fungal lineages and shown to be expanded in Cercospora beticola based on microsynteny with recipient genomes.</title>
        <authorList>
            <person name="De Jonge R."/>
            <person name="Ebert M.K."/>
            <person name="Suttle J.C."/>
            <person name="Jurick Ii W.M."/>
            <person name="Secor G.A."/>
            <person name="Thomma B.P."/>
            <person name="Van De Peer Y."/>
            <person name="Bolton M.D."/>
        </authorList>
    </citation>
    <scope>NUCLEOTIDE SEQUENCE [LARGE SCALE GENOMIC DNA]</scope>
    <source>
        <strain evidence="2 4">09-40</strain>
    </source>
</reference>
<evidence type="ECO:0000313" key="4">
    <source>
        <dbReference type="Proteomes" id="UP000230605"/>
    </source>
</evidence>
<reference evidence="3 5" key="2">
    <citation type="submission" date="2023-09" db="EMBL/GenBank/DDBJ databases">
        <title>Complete-Gapless Cercospora beticola genome.</title>
        <authorList>
            <person name="Wyatt N.A."/>
            <person name="Spanner R.E."/>
            <person name="Bolton M.D."/>
        </authorList>
    </citation>
    <scope>NUCLEOTIDE SEQUENCE [LARGE SCALE GENOMIC DNA]</scope>
    <source>
        <strain evidence="3">Cb09-40</strain>
    </source>
</reference>
<evidence type="ECO:0000313" key="2">
    <source>
        <dbReference type="EMBL" id="PIA92276.1"/>
    </source>
</evidence>
<evidence type="ECO:0000256" key="1">
    <source>
        <dbReference type="SAM" id="SignalP"/>
    </source>
</evidence>
<dbReference type="AlphaFoldDB" id="A0A2G5HI66"/>
<evidence type="ECO:0000313" key="3">
    <source>
        <dbReference type="EMBL" id="WPB06353.1"/>
    </source>
</evidence>
<proteinExistence type="predicted"/>
<dbReference type="EMBL" id="CP134190">
    <property type="protein sequence ID" value="WPB06353.1"/>
    <property type="molecule type" value="Genomic_DNA"/>
</dbReference>
<name>A0A2G5HI66_CERBT</name>
<keyword evidence="1" id="KW-0732">Signal</keyword>
<accession>A0A2G5HI66</accession>
<dbReference type="OrthoDB" id="10380614at2759"/>
<protein>
    <submittedName>
        <fullName evidence="2">Uncharacterized protein</fullName>
    </submittedName>
</protein>
<sequence>MHLHVLATVWLITLTAVSASPENVLEERNYCNKDACLRAVSKARTAKADCSSFLQPTVTPCPVTVCKTITKTTACKTSTITKPCTVTATRTAKETTVVTDIITEPVTITTVTTSTTTTTTVTTITGIPLLEKRELEERNGCKATTRRATKTPQCAATCKNKDAYSSACSCLGVRVPKATTVKAKTVTTTKTVFTTSTPVITVPAKPCVTKKATVAEIKTEVDTKTITSPVATETKIITETITETSTFTEPPTPCTKYYVSVLANAWWQLSTDIASSIPGIDLTPDRDEASTFVLSPITPDSPSPFEIRTSDGDEPVGIFRNPNNQNEVAPLGVRPDVLRSLNCERDDLNQLSCIENGSEPELITQVCYVGDGREQVFGGFSRQDSPEGVECEWLSISLEEACGVPPLG</sequence>
<feature type="chain" id="PRO_5013720787" evidence="1">
    <location>
        <begin position="20"/>
        <end position="408"/>
    </location>
</feature>
<dbReference type="EMBL" id="LKMD01000106">
    <property type="protein sequence ID" value="PIA92276.1"/>
    <property type="molecule type" value="Genomic_DNA"/>
</dbReference>